<dbReference type="HOGENOM" id="CLU_057924_2_0_1"/>
<dbReference type="GO" id="GO:0016020">
    <property type="term" value="C:membrane"/>
    <property type="evidence" value="ECO:0007669"/>
    <property type="project" value="UniProtKB-SubCell"/>
</dbReference>
<keyword evidence="4 6" id="KW-1133">Transmembrane helix</keyword>
<keyword evidence="3 6" id="KW-0812">Transmembrane</keyword>
<dbReference type="eggNOG" id="ENOG502TKE6">
    <property type="taxonomic scope" value="Eukaryota"/>
</dbReference>
<dbReference type="WormBase" id="CBG13221">
    <property type="protein sequence ID" value="CBP49245"/>
    <property type="gene ID" value="WBGene00034012"/>
    <property type="gene designation" value="Cbr-srd-74"/>
</dbReference>
<name>A8XHB8_CAEBR</name>
<organism evidence="7 8">
    <name type="scientific">Caenorhabditis briggsae</name>
    <dbReference type="NCBI Taxonomy" id="6238"/>
    <lineage>
        <taxon>Eukaryota</taxon>
        <taxon>Metazoa</taxon>
        <taxon>Ecdysozoa</taxon>
        <taxon>Nematoda</taxon>
        <taxon>Chromadorea</taxon>
        <taxon>Rhabditida</taxon>
        <taxon>Rhabditina</taxon>
        <taxon>Rhabditomorpha</taxon>
        <taxon>Rhabditoidea</taxon>
        <taxon>Rhabditidae</taxon>
        <taxon>Peloderinae</taxon>
        <taxon>Caenorhabditis</taxon>
    </lineage>
</organism>
<feature type="transmembrane region" description="Helical" evidence="6">
    <location>
        <begin position="258"/>
        <end position="283"/>
    </location>
</feature>
<accession>A8XHB8</accession>
<evidence type="ECO:0000256" key="5">
    <source>
        <dbReference type="ARBA" id="ARBA00023136"/>
    </source>
</evidence>
<proteinExistence type="inferred from homology"/>
<feature type="transmembrane region" description="Helical" evidence="6">
    <location>
        <begin position="119"/>
        <end position="137"/>
    </location>
</feature>
<reference evidence="7 8" key="2">
    <citation type="journal article" date="2011" name="PLoS Genet.">
        <title>Caenorhabditis briggsae recombinant inbred line genotypes reveal inter-strain incompatibility and the evolution of recombination.</title>
        <authorList>
            <person name="Ross J.A."/>
            <person name="Koboldt D.C."/>
            <person name="Staisch J.E."/>
            <person name="Chamberlin H.M."/>
            <person name="Gupta B.P."/>
            <person name="Miller R.D."/>
            <person name="Baird S.E."/>
            <person name="Haag E.S."/>
        </authorList>
    </citation>
    <scope>NUCLEOTIDE SEQUENCE [LARGE SCALE GENOMIC DNA]</scope>
    <source>
        <strain evidence="7 8">AF16</strain>
    </source>
</reference>
<evidence type="ECO:0000256" key="6">
    <source>
        <dbReference type="SAM" id="Phobius"/>
    </source>
</evidence>
<evidence type="ECO:0000256" key="2">
    <source>
        <dbReference type="ARBA" id="ARBA00009166"/>
    </source>
</evidence>
<dbReference type="PANTHER" id="PTHR22945">
    <property type="entry name" value="SERPENTINE RECEPTOR, CLASS D DELTA"/>
    <property type="match status" value="1"/>
</dbReference>
<dbReference type="InterPro" id="IPR019421">
    <property type="entry name" value="7TM_GPCR_serpentine_rcpt_Srd"/>
</dbReference>
<feature type="transmembrane region" description="Helical" evidence="6">
    <location>
        <begin position="209"/>
        <end position="232"/>
    </location>
</feature>
<reference evidence="7 8" key="1">
    <citation type="journal article" date="2003" name="PLoS Biol.">
        <title>The genome sequence of Caenorhabditis briggsae: a platform for comparative genomics.</title>
        <authorList>
            <person name="Stein L.D."/>
            <person name="Bao Z."/>
            <person name="Blasiar D."/>
            <person name="Blumenthal T."/>
            <person name="Brent M.R."/>
            <person name="Chen N."/>
            <person name="Chinwalla A."/>
            <person name="Clarke L."/>
            <person name="Clee C."/>
            <person name="Coghlan A."/>
            <person name="Coulson A."/>
            <person name="D'Eustachio P."/>
            <person name="Fitch D.H."/>
            <person name="Fulton L.A."/>
            <person name="Fulton R.E."/>
            <person name="Griffiths-Jones S."/>
            <person name="Harris T.W."/>
            <person name="Hillier L.W."/>
            <person name="Kamath R."/>
            <person name="Kuwabara P.E."/>
            <person name="Mardis E.R."/>
            <person name="Marra M.A."/>
            <person name="Miner T.L."/>
            <person name="Minx P."/>
            <person name="Mullikin J.C."/>
            <person name="Plumb R.W."/>
            <person name="Rogers J."/>
            <person name="Schein J.E."/>
            <person name="Sohrmann M."/>
            <person name="Spieth J."/>
            <person name="Stajich J.E."/>
            <person name="Wei C."/>
            <person name="Willey D."/>
            <person name="Wilson R.K."/>
            <person name="Durbin R."/>
            <person name="Waterston R.H."/>
        </authorList>
    </citation>
    <scope>NUCLEOTIDE SEQUENCE [LARGE SCALE GENOMIC DNA]</scope>
    <source>
        <strain evidence="7 8">AF16</strain>
    </source>
</reference>
<dbReference type="SUPFAM" id="SSF81321">
    <property type="entry name" value="Family A G protein-coupled receptor-like"/>
    <property type="match status" value="1"/>
</dbReference>
<evidence type="ECO:0000313" key="7">
    <source>
        <dbReference type="EMBL" id="CAP32042.2"/>
    </source>
</evidence>
<evidence type="ECO:0000256" key="4">
    <source>
        <dbReference type="ARBA" id="ARBA00022989"/>
    </source>
</evidence>
<keyword evidence="5 6" id="KW-0472">Membrane</keyword>
<dbReference type="PANTHER" id="PTHR22945:SF25">
    <property type="entry name" value="SERPENTINE RECEPTOR, CLASS D (DELTA)"/>
    <property type="match status" value="1"/>
</dbReference>
<keyword evidence="8" id="KW-1185">Reference proteome</keyword>
<feature type="transmembrane region" description="Helical" evidence="6">
    <location>
        <begin position="63"/>
        <end position="86"/>
    </location>
</feature>
<feature type="transmembrane region" description="Helical" evidence="6">
    <location>
        <begin position="158"/>
        <end position="175"/>
    </location>
</feature>
<protein>
    <submittedName>
        <fullName evidence="7">Protein CBR-SRD-74</fullName>
    </submittedName>
</protein>
<dbReference type="InterPro" id="IPR050920">
    <property type="entry name" value="Nematode_rcpt-like_delta"/>
</dbReference>
<dbReference type="EMBL" id="HE601226">
    <property type="protein sequence ID" value="CAP32042.2"/>
    <property type="molecule type" value="Genomic_DNA"/>
</dbReference>
<evidence type="ECO:0000256" key="1">
    <source>
        <dbReference type="ARBA" id="ARBA00004141"/>
    </source>
</evidence>
<comment type="subcellular location">
    <subcellularLocation>
        <location evidence="1">Membrane</location>
        <topology evidence="1">Multi-pass membrane protein</topology>
    </subcellularLocation>
</comment>
<dbReference type="Pfam" id="PF10317">
    <property type="entry name" value="7TM_GPCR_Srd"/>
    <property type="match status" value="1"/>
</dbReference>
<gene>
    <name evidence="9" type="primary">srd-74</name>
    <name evidence="7" type="synonym">Cbr-srd-74</name>
    <name evidence="9" type="ORF">CBG13221</name>
    <name evidence="7" type="ORF">CBG_13221</name>
</gene>
<dbReference type="Proteomes" id="UP000008549">
    <property type="component" value="Unassembled WGS sequence"/>
</dbReference>
<comment type="similarity">
    <text evidence="2">Belongs to the nematode receptor-like protein srd family.</text>
</comment>
<evidence type="ECO:0000313" key="8">
    <source>
        <dbReference type="Proteomes" id="UP000008549"/>
    </source>
</evidence>
<sequence>MFQNFSFDLMYAKRAFDDRKVLKRRILKRRVLNCRVLKRRGSETSGSETSRSRDLLLEDIRYFVFRLLLLNTSISETFLIIFSFLLQMRIISAGESVALLPYGPLRSASLEVSFISYNIYNLFLCTTNLSILLAMYFRYSLICHGKAEGMPVMRNFGLTWILSVGMLVVIIIPPYDFSTVVLNTEKSYPEYKLLETYGEFGGFKSTTRLVYVVNTTILMGIPYLIPVFILVFRHKIFKQINEVQTHLSDRTKKASLDLVRALTMQAMFPMICLIPNVAYFVLSQSIHNPFIIAEFIPFPTCIIPCLIDPILTIYYVAPYRSFVTRRRRSVAAALTVSVAPSSTRTI</sequence>
<dbReference type="OMA" id="YSLICHG"/>
<evidence type="ECO:0000313" key="9">
    <source>
        <dbReference type="WormBase" id="CBG13221"/>
    </source>
</evidence>
<dbReference type="AlphaFoldDB" id="A8XHB8"/>
<feature type="transmembrane region" description="Helical" evidence="6">
    <location>
        <begin position="295"/>
        <end position="317"/>
    </location>
</feature>
<dbReference type="InParanoid" id="A8XHB8"/>
<evidence type="ECO:0000256" key="3">
    <source>
        <dbReference type="ARBA" id="ARBA00022692"/>
    </source>
</evidence>